<dbReference type="Proteomes" id="UP000006512">
    <property type="component" value="Unassembled WGS sequence"/>
</dbReference>
<keyword evidence="3" id="KW-1185">Reference proteome</keyword>
<proteinExistence type="predicted"/>
<dbReference type="Pfam" id="PF13360">
    <property type="entry name" value="PQQ_2"/>
    <property type="match status" value="2"/>
</dbReference>
<accession>F4QR48</accession>
<dbReference type="eggNOG" id="COG1520">
    <property type="taxonomic scope" value="Bacteria"/>
</dbReference>
<reference evidence="3" key="1">
    <citation type="submission" date="2011-03" db="EMBL/GenBank/DDBJ databases">
        <title>Draft genome sequence of Brevundimonas diminuta.</title>
        <authorList>
            <person name="Brown P.J.B."/>
            <person name="Buechlein A."/>
            <person name="Hemmerich C."/>
            <person name="Brun Y.V."/>
        </authorList>
    </citation>
    <scope>NUCLEOTIDE SEQUENCE [LARGE SCALE GENOMIC DNA]</scope>
    <source>
        <strain evidence="3">C19</strain>
    </source>
</reference>
<dbReference type="PANTHER" id="PTHR34512">
    <property type="entry name" value="CELL SURFACE PROTEIN"/>
    <property type="match status" value="1"/>
</dbReference>
<dbReference type="InterPro" id="IPR015943">
    <property type="entry name" value="WD40/YVTN_repeat-like_dom_sf"/>
</dbReference>
<dbReference type="InterPro" id="IPR018391">
    <property type="entry name" value="PQQ_b-propeller_rpt"/>
</dbReference>
<sequence>METASMMSLSNRLAKRSAKGAAVLALVVASGLALQGCSTISKITKREDPENQAVASQGQRISIVAFDQKLTPSKSLKDVGYYLPPAATVASWPLAGGPVQSVQHSNAAVNFQVAWSKSIGAAGKTHTEVVAQPVSDGQRIYTLDGQARVTAFDVASGAEVWSVDLDPKLKRDKHGFGGGLALTTDGKLFVTSGYRSINALDAASGAIIWQKPVDTQFHAAPTVDGTHVFATDVDNQIFAFDQVNGEMKWTYQAIAEPARILKSASPVVSGDMVIAPFSSGELVALSTSTGDPVWEQTLAQSARTNALSQIRDIAGRPALYDNMVYAASHSGVFAAMDARSGQTKWQVPADSVNSPWVAGDVVFLTSLQGELMAVSRDSGQIYWIKDLNDGKQRMKKGFFGMGREKLVGKVPQWTGPILASNRLIMVNSDGQAVSYDPNTGAATGELKLGGAAYIAPIVVGDTLFVVTDDGKLVAIR</sequence>
<evidence type="ECO:0000259" key="1">
    <source>
        <dbReference type="Pfam" id="PF13360"/>
    </source>
</evidence>
<dbReference type="InterPro" id="IPR002372">
    <property type="entry name" value="PQQ_rpt_dom"/>
</dbReference>
<evidence type="ECO:0000313" key="2">
    <source>
        <dbReference type="EMBL" id="EGF90685.1"/>
    </source>
</evidence>
<gene>
    <name evidence="2" type="ORF">ABI_37170</name>
</gene>
<dbReference type="AlphaFoldDB" id="F4QR48"/>
<dbReference type="Gene3D" id="2.130.10.10">
    <property type="entry name" value="YVTN repeat-like/Quinoprotein amine dehydrogenase"/>
    <property type="match status" value="1"/>
</dbReference>
<dbReference type="SMART" id="SM00564">
    <property type="entry name" value="PQQ"/>
    <property type="match status" value="6"/>
</dbReference>
<feature type="domain" description="Pyrrolo-quinoline quinone repeat" evidence="1">
    <location>
        <begin position="416"/>
        <end position="475"/>
    </location>
</feature>
<feature type="domain" description="Pyrrolo-quinoline quinone repeat" evidence="1">
    <location>
        <begin position="147"/>
        <end position="384"/>
    </location>
</feature>
<dbReference type="PANTHER" id="PTHR34512:SF30">
    <property type="entry name" value="OUTER MEMBRANE PROTEIN ASSEMBLY FACTOR BAMB"/>
    <property type="match status" value="1"/>
</dbReference>
<evidence type="ECO:0000313" key="3">
    <source>
        <dbReference type="Proteomes" id="UP000006512"/>
    </source>
</evidence>
<dbReference type="SUPFAM" id="SSF50998">
    <property type="entry name" value="Quinoprotein alcohol dehydrogenase-like"/>
    <property type="match status" value="1"/>
</dbReference>
<name>F4QR48_9CAUL</name>
<organism evidence="2 3">
    <name type="scientific">Asticcacaulis biprosthecium C19</name>
    <dbReference type="NCBI Taxonomy" id="715226"/>
    <lineage>
        <taxon>Bacteria</taxon>
        <taxon>Pseudomonadati</taxon>
        <taxon>Pseudomonadota</taxon>
        <taxon>Alphaproteobacteria</taxon>
        <taxon>Caulobacterales</taxon>
        <taxon>Caulobacteraceae</taxon>
        <taxon>Asticcacaulis</taxon>
    </lineage>
</organism>
<protein>
    <submittedName>
        <fullName evidence="2">PQQ enzyme repeat family protein</fullName>
    </submittedName>
</protein>
<dbReference type="InterPro" id="IPR011047">
    <property type="entry name" value="Quinoprotein_ADH-like_sf"/>
</dbReference>
<dbReference type="EMBL" id="GL883079">
    <property type="protein sequence ID" value="EGF90685.1"/>
    <property type="molecule type" value="Genomic_DNA"/>
</dbReference>
<dbReference type="HOGENOM" id="CLU_027480_3_0_5"/>
<dbReference type="OrthoDB" id="5290752at2"/>
<dbReference type="STRING" id="715226.ABI_37170"/>